<dbReference type="GO" id="GO:0003864">
    <property type="term" value="F:3-methyl-2-oxobutanoate hydroxymethyltransferase activity"/>
    <property type="evidence" value="ECO:0007669"/>
    <property type="project" value="UniProtKB-UniRule"/>
</dbReference>
<feature type="binding site" evidence="7 9">
    <location>
        <position position="86"/>
    </location>
    <ligand>
        <name>3-methyl-2-oxobutanoate</name>
        <dbReference type="ChEBI" id="CHEBI:11851"/>
    </ligand>
</feature>
<comment type="pathway">
    <text evidence="1 7">Cofactor biosynthesis; (R)-pantothenate biosynthesis; (R)-pantoate from 3-methyl-2-oxobutanoate: step 1/2.</text>
</comment>
<comment type="function">
    <text evidence="6 7">Catalyzes the reversible reaction in which hydroxymethyl group from 5,10-methylenetetrahydrofolate is transferred onto alpha-ketoisovalerate to form ketopantoate.</text>
</comment>
<feature type="binding site" evidence="7 10">
    <location>
        <position position="86"/>
    </location>
    <ligand>
        <name>Mg(2+)</name>
        <dbReference type="ChEBI" id="CHEBI:18420"/>
    </ligand>
</feature>
<dbReference type="GO" id="GO:0005737">
    <property type="term" value="C:cytoplasm"/>
    <property type="evidence" value="ECO:0007669"/>
    <property type="project" value="UniProtKB-SubCell"/>
</dbReference>
<dbReference type="InterPro" id="IPR015813">
    <property type="entry name" value="Pyrv/PenolPyrv_kinase-like_dom"/>
</dbReference>
<name>A0A5N0TB58_9MICO</name>
<dbReference type="Gene3D" id="3.20.20.60">
    <property type="entry name" value="Phosphoenolpyruvate-binding domains"/>
    <property type="match status" value="1"/>
</dbReference>
<keyword evidence="12" id="KW-1185">Reference proteome</keyword>
<evidence type="ECO:0000256" key="1">
    <source>
        <dbReference type="ARBA" id="ARBA00005033"/>
    </source>
</evidence>
<dbReference type="FunFam" id="3.20.20.60:FF:000003">
    <property type="entry name" value="3-methyl-2-oxobutanoate hydroxymethyltransferase"/>
    <property type="match status" value="1"/>
</dbReference>
<gene>
    <name evidence="7 11" type="primary">panB</name>
    <name evidence="11" type="ORF">F6B40_10965</name>
</gene>
<evidence type="ECO:0000256" key="10">
    <source>
        <dbReference type="PIRSR" id="PIRSR000388-3"/>
    </source>
</evidence>
<dbReference type="InterPro" id="IPR040442">
    <property type="entry name" value="Pyrv_kinase-like_dom_sf"/>
</dbReference>
<feature type="active site" description="Proton acceptor" evidence="7 8">
    <location>
        <position position="183"/>
    </location>
</feature>
<evidence type="ECO:0000256" key="8">
    <source>
        <dbReference type="PIRSR" id="PIRSR000388-1"/>
    </source>
</evidence>
<dbReference type="InterPro" id="IPR003700">
    <property type="entry name" value="Pantoate_hydroxy_MeTrfase"/>
</dbReference>
<dbReference type="PIRSF" id="PIRSF000388">
    <property type="entry name" value="Pantoate_hydroxy_MeTrfase"/>
    <property type="match status" value="1"/>
</dbReference>
<sequence>MAEARFTIDAIGRMHATGEKFAMVTAYDVTSAQIVARSGVPLLLVGDSLGMVVQGHDSTLPVTLDDMIYHTRMVMRGASRPLVVTDLPFGSYTIEDDAVRAATRAMAEGGCQSVKLEGGATVAPTIRRLVDAGIPVMGHVGFTPQSVHAIGLRTQGRRADQARRVLQDALAVQTAGAWAVVLELVPAPLAAAITQRLDIPTIGIGAGPDCSGQVQVWHDLLGLYADFVPRHALRLRDFADDAVAALDEYADAVRTGTFPTPAHSSTMAADELERALDGEA</sequence>
<keyword evidence="7" id="KW-0963">Cytoplasm</keyword>
<keyword evidence="7 10" id="KW-0460">Magnesium</keyword>
<dbReference type="RefSeq" id="WP_150893924.1">
    <property type="nucleotide sequence ID" value="NZ_VYUY01000015.1"/>
</dbReference>
<feature type="binding site" evidence="7 9">
    <location>
        <position position="115"/>
    </location>
    <ligand>
        <name>3-methyl-2-oxobutanoate</name>
        <dbReference type="ChEBI" id="CHEBI:11851"/>
    </ligand>
</feature>
<feature type="binding site" evidence="7 9">
    <location>
        <begin position="47"/>
        <end position="48"/>
    </location>
    <ligand>
        <name>3-methyl-2-oxobutanoate</name>
        <dbReference type="ChEBI" id="CHEBI:11851"/>
    </ligand>
</feature>
<evidence type="ECO:0000256" key="7">
    <source>
        <dbReference type="HAMAP-Rule" id="MF_00156"/>
    </source>
</evidence>
<dbReference type="HAMAP" id="MF_00156">
    <property type="entry name" value="PanB"/>
    <property type="match status" value="1"/>
</dbReference>
<evidence type="ECO:0000313" key="11">
    <source>
        <dbReference type="EMBL" id="KAA9132222.1"/>
    </source>
</evidence>
<dbReference type="EMBL" id="VYUY01000015">
    <property type="protein sequence ID" value="KAA9132222.1"/>
    <property type="molecule type" value="Genomic_DNA"/>
</dbReference>
<dbReference type="PANTHER" id="PTHR20881:SF0">
    <property type="entry name" value="3-METHYL-2-OXOBUTANOATE HYDROXYMETHYLTRANSFERASE"/>
    <property type="match status" value="1"/>
</dbReference>
<dbReference type="UniPathway" id="UPA00028">
    <property type="reaction ID" value="UER00003"/>
</dbReference>
<proteinExistence type="inferred from homology"/>
<evidence type="ECO:0000256" key="6">
    <source>
        <dbReference type="ARBA" id="ARBA00056497"/>
    </source>
</evidence>
<comment type="subunit">
    <text evidence="3 7">Homodecamer; pentamer of dimers.</text>
</comment>
<comment type="cofactor">
    <cofactor evidence="7 10">
        <name>Mg(2+)</name>
        <dbReference type="ChEBI" id="CHEBI:18420"/>
    </cofactor>
    <text evidence="7 10">Binds 1 Mg(2+) ion per subunit.</text>
</comment>
<dbReference type="Pfam" id="PF02548">
    <property type="entry name" value="Pantoate_transf"/>
    <property type="match status" value="1"/>
</dbReference>
<keyword evidence="4 7" id="KW-0566">Pantothenate biosynthesis</keyword>
<dbReference type="AlphaFoldDB" id="A0A5N0TB58"/>
<dbReference type="NCBIfam" id="NF001452">
    <property type="entry name" value="PRK00311.1"/>
    <property type="match status" value="1"/>
</dbReference>
<dbReference type="PANTHER" id="PTHR20881">
    <property type="entry name" value="3-METHYL-2-OXOBUTANOATE HYDROXYMETHYLTRANSFERASE"/>
    <property type="match status" value="1"/>
</dbReference>
<comment type="subcellular location">
    <subcellularLocation>
        <location evidence="7">Cytoplasm</location>
    </subcellularLocation>
</comment>
<evidence type="ECO:0000256" key="3">
    <source>
        <dbReference type="ARBA" id="ARBA00011424"/>
    </source>
</evidence>
<dbReference type="Proteomes" id="UP000326838">
    <property type="component" value="Unassembled WGS sequence"/>
</dbReference>
<dbReference type="NCBIfam" id="TIGR00222">
    <property type="entry name" value="panB"/>
    <property type="match status" value="1"/>
</dbReference>
<dbReference type="GO" id="GO:0032259">
    <property type="term" value="P:methylation"/>
    <property type="evidence" value="ECO:0007669"/>
    <property type="project" value="UniProtKB-KW"/>
</dbReference>
<dbReference type="CDD" id="cd06557">
    <property type="entry name" value="KPHMT-like"/>
    <property type="match status" value="1"/>
</dbReference>
<evidence type="ECO:0000256" key="4">
    <source>
        <dbReference type="ARBA" id="ARBA00022655"/>
    </source>
</evidence>
<evidence type="ECO:0000256" key="2">
    <source>
        <dbReference type="ARBA" id="ARBA00008676"/>
    </source>
</evidence>
<dbReference type="GO" id="GO:0015940">
    <property type="term" value="P:pantothenate biosynthetic process"/>
    <property type="evidence" value="ECO:0007669"/>
    <property type="project" value="UniProtKB-UniRule"/>
</dbReference>
<keyword evidence="11" id="KW-0489">Methyltransferase</keyword>
<comment type="catalytic activity">
    <reaction evidence="7">
        <text>(6R)-5,10-methylene-5,6,7,8-tetrahydrofolate + 3-methyl-2-oxobutanoate + H2O = 2-dehydropantoate + (6S)-5,6,7,8-tetrahydrofolate</text>
        <dbReference type="Rhea" id="RHEA:11824"/>
        <dbReference type="ChEBI" id="CHEBI:11561"/>
        <dbReference type="ChEBI" id="CHEBI:11851"/>
        <dbReference type="ChEBI" id="CHEBI:15377"/>
        <dbReference type="ChEBI" id="CHEBI:15636"/>
        <dbReference type="ChEBI" id="CHEBI:57453"/>
        <dbReference type="EC" id="2.1.2.11"/>
    </reaction>
</comment>
<comment type="similarity">
    <text evidence="2 7">Belongs to the PanB family.</text>
</comment>
<dbReference type="SUPFAM" id="SSF51621">
    <property type="entry name" value="Phosphoenolpyruvate/pyruvate domain"/>
    <property type="match status" value="1"/>
</dbReference>
<feature type="binding site" evidence="7 10">
    <location>
        <position position="117"/>
    </location>
    <ligand>
        <name>Mg(2+)</name>
        <dbReference type="ChEBI" id="CHEBI:18420"/>
    </ligand>
</feature>
<dbReference type="GO" id="GO:0008168">
    <property type="term" value="F:methyltransferase activity"/>
    <property type="evidence" value="ECO:0007669"/>
    <property type="project" value="UniProtKB-KW"/>
</dbReference>
<dbReference type="GO" id="GO:0000287">
    <property type="term" value="F:magnesium ion binding"/>
    <property type="evidence" value="ECO:0007669"/>
    <property type="project" value="TreeGrafter"/>
</dbReference>
<evidence type="ECO:0000256" key="9">
    <source>
        <dbReference type="PIRSR" id="PIRSR000388-2"/>
    </source>
</evidence>
<protein>
    <recommendedName>
        <fullName evidence="7">3-methyl-2-oxobutanoate hydroxymethyltransferase</fullName>
        <ecNumber evidence="7">2.1.2.11</ecNumber>
    </recommendedName>
    <alternativeName>
        <fullName evidence="7">Ketopantoate hydroxymethyltransferase</fullName>
        <shortName evidence="7">KPHMT</shortName>
    </alternativeName>
</protein>
<comment type="caution">
    <text evidence="11">The sequence shown here is derived from an EMBL/GenBank/DDBJ whole genome shotgun (WGS) entry which is preliminary data.</text>
</comment>
<organism evidence="11 12">
    <name type="scientific">Microbacterium caowuchunii</name>
    <dbReference type="NCBI Taxonomy" id="2614638"/>
    <lineage>
        <taxon>Bacteria</taxon>
        <taxon>Bacillati</taxon>
        <taxon>Actinomycetota</taxon>
        <taxon>Actinomycetes</taxon>
        <taxon>Micrococcales</taxon>
        <taxon>Microbacteriaceae</taxon>
        <taxon>Microbacterium</taxon>
    </lineage>
</organism>
<keyword evidence="7 10" id="KW-0479">Metal-binding</keyword>
<dbReference type="EC" id="2.1.2.11" evidence="7"/>
<accession>A0A5N0TB58</accession>
<evidence type="ECO:0000313" key="12">
    <source>
        <dbReference type="Proteomes" id="UP000326838"/>
    </source>
</evidence>
<feature type="binding site" evidence="7 10">
    <location>
        <position position="47"/>
    </location>
    <ligand>
        <name>Mg(2+)</name>
        <dbReference type="ChEBI" id="CHEBI:18420"/>
    </ligand>
</feature>
<evidence type="ECO:0000256" key="5">
    <source>
        <dbReference type="ARBA" id="ARBA00022679"/>
    </source>
</evidence>
<keyword evidence="5 7" id="KW-0808">Transferase</keyword>
<reference evidence="12" key="1">
    <citation type="submission" date="2019-09" db="EMBL/GenBank/DDBJ databases">
        <title>Mumia zhuanghuii sp. nov. isolated from the intestinal contents of plateau pika (Ochotona curzoniae) in the Qinghai-Tibet plateau of China.</title>
        <authorList>
            <person name="Tian Z."/>
        </authorList>
    </citation>
    <scope>NUCLEOTIDE SEQUENCE [LARGE SCALE GENOMIC DNA]</scope>
    <source>
        <strain evidence="12">L-033</strain>
    </source>
</reference>